<evidence type="ECO:0000313" key="2">
    <source>
        <dbReference type="Proteomes" id="UP000295484"/>
    </source>
</evidence>
<proteinExistence type="predicted"/>
<dbReference type="Proteomes" id="UP000295484">
    <property type="component" value="Unassembled WGS sequence"/>
</dbReference>
<sequence length="313" mass="32967">MSMVDTVIMADWSARSGPSPARPSADAIWIAVARRGWTTATAYFRTRASAEAALVDLLDGELRAGRRALLGADFAFGYPAGFARALTGTASARAVWAWVADRLEDRPDNRNSRFELADAINAALPGGGPFWGCPAARAARLADLTTTRPADSAFARHRRVERLLRDRGGPGRAVKSVWQLYGAGAVGSQVLVGLPMLHRLAGRFGTDLAVWPFEPTGATGATGAPLTLAEIYPAMIGPEVAEALAARPGQILDEWQMRLMAEAVLAASGAGRLAALLDVPPGAELAEEAWILGASDPEALRAGAKASLSRTCR</sequence>
<name>A0A4V3GTQ2_9RHOB</name>
<dbReference type="RefSeq" id="WP_134078275.1">
    <property type="nucleotide sequence ID" value="NZ_SOEB01000014.1"/>
</dbReference>
<comment type="caution">
    <text evidence="1">The sequence shown here is derived from an EMBL/GenBank/DDBJ whole genome shotgun (WGS) entry which is preliminary data.</text>
</comment>
<protein>
    <recommendedName>
        <fullName evidence="3">Molybdopterin-guanine dinucleotide biosynthesis protein B</fullName>
    </recommendedName>
</protein>
<evidence type="ECO:0000313" key="1">
    <source>
        <dbReference type="EMBL" id="TDX27763.1"/>
    </source>
</evidence>
<organism evidence="1 2">
    <name type="scientific">Rhodovulum visakhapatnamense</name>
    <dbReference type="NCBI Taxonomy" id="364297"/>
    <lineage>
        <taxon>Bacteria</taxon>
        <taxon>Pseudomonadati</taxon>
        <taxon>Pseudomonadota</taxon>
        <taxon>Alphaproteobacteria</taxon>
        <taxon>Rhodobacterales</taxon>
        <taxon>Paracoccaceae</taxon>
        <taxon>Rhodovulum</taxon>
    </lineage>
</organism>
<reference evidence="1 2" key="1">
    <citation type="submission" date="2019-03" db="EMBL/GenBank/DDBJ databases">
        <title>Genomic Encyclopedia of Type Strains, Phase IV (KMG-IV): sequencing the most valuable type-strain genomes for metagenomic binning, comparative biology and taxonomic classification.</title>
        <authorList>
            <person name="Goeker M."/>
        </authorList>
    </citation>
    <scope>NUCLEOTIDE SEQUENCE [LARGE SCALE GENOMIC DNA]</scope>
    <source>
        <strain evidence="1 2">JA181</strain>
    </source>
</reference>
<accession>A0A4V3GTQ2</accession>
<evidence type="ECO:0008006" key="3">
    <source>
        <dbReference type="Google" id="ProtNLM"/>
    </source>
</evidence>
<dbReference type="AlphaFoldDB" id="A0A4V3GTQ2"/>
<gene>
    <name evidence="1" type="ORF">EV657_11488</name>
</gene>
<dbReference type="EMBL" id="SOEB01000014">
    <property type="protein sequence ID" value="TDX27763.1"/>
    <property type="molecule type" value="Genomic_DNA"/>
</dbReference>